<evidence type="ECO:0000256" key="2">
    <source>
        <dbReference type="ARBA" id="ARBA00022771"/>
    </source>
</evidence>
<dbReference type="PANTHER" id="PTHR11477">
    <property type="entry name" value="TRANSCRIPTION FACTOR S-II ZINC FINGER DOMAIN-CONTAINING PROTEIN"/>
    <property type="match status" value="1"/>
</dbReference>
<feature type="compositionally biased region" description="Basic and acidic residues" evidence="6">
    <location>
        <begin position="531"/>
        <end position="551"/>
    </location>
</feature>
<evidence type="ECO:0000256" key="1">
    <source>
        <dbReference type="ARBA" id="ARBA00022723"/>
    </source>
</evidence>
<feature type="region of interest" description="Disordered" evidence="6">
    <location>
        <begin position="1"/>
        <end position="50"/>
    </location>
</feature>
<organism evidence="8 9">
    <name type="scientific">Porphyridium purpureum</name>
    <name type="common">Red alga</name>
    <name type="synonym">Porphyridium cruentum</name>
    <dbReference type="NCBI Taxonomy" id="35688"/>
    <lineage>
        <taxon>Eukaryota</taxon>
        <taxon>Rhodophyta</taxon>
        <taxon>Bangiophyceae</taxon>
        <taxon>Porphyridiales</taxon>
        <taxon>Porphyridiaceae</taxon>
        <taxon>Porphyridium</taxon>
    </lineage>
</organism>
<sequence length="1044" mass="111370">MATHEGVESALVSREHLRRSVPRRSVLEMLGGDAEDEEDGEDEEMEEMEHDPLELGDELVPAAHTGVHVDVNGEQQHVVDMHAAAATDSASVPASTTPRSSCTDNVDSAPVAAPAAPLKSLPSLIYVRWDGEEWWEAQPKRKKTRTTERGVEYQLVYQVNDVTTKEEAYWRDGKLVSHDNVDIMFTTSPPPNVKVDNLGHLARVHAAAQAASQAAASAQGATSPRAVDLSSVEHADAEDQSTLAFAAVRPAMARSSSSKERAKSSDGAIGAAGAAAAVAVSSSPAAVKRKDSVSSAKSKSPKAATKHAASPVERQKMALAEAAALERYKKELDNAKEAQQQQKEDANRPLRDKMIGRLRDVLESPTMAEEACLELATQIEARLYDKSGKAISEDYKDDGRKLVFNLNKARNPELRDAVLAGDVLPEQLVQMSSDELASKQLREERERYRKSALQQVVIKDPTAVGLVKGRAQGQIDEMALKDSQGSELLEGSEGANDEDAGDETVAGIVGNSAGGMATTAADAGTPPYTHHGAEYRRDDSNSPSPSDREPHAQISSPAGKSASATGAGSSLLKEDKREALVNHLASAAPDRTPVPPSAATGHEFVKMDKPLPNVTPNPSSSKVHMLKSIPLLPDAPDDSQADGAFVPTLLGGGGSDDERDDDEDDDHNRHKKEEATRKKGLHARDERGTKRPLSHEDGVDASDSLSKRTASIGNAKRSAWSGVVEVPELNNLKLSANFFHLRGPESAVEVIPSSFIVLGRIPLKDLSAFFTKMEHSSSRVMSALYVNPSGPDEQARYTELCSMLKERQRGLIFLREDGYEAYLIPPGSAAARVHEKGAERMLCILVIRRDFLDAMNASAAAVAQATAPRAPPAAVAGSGSILETVREKRARMQAANIGGEAQQQQSRTANVKPGTLAAPPPPPPARAEAPFALPSYAAPPPPPPAASVLAYEGPNMFNFPSAAAGVPQGPAHIPAQVPMPFVFDPGMYSVTADVSHPSHGPPQKPPAASASLEGYDPAALSHLYSAYAVSDQHSNAASRRRRYH</sequence>
<feature type="compositionally biased region" description="Acidic residues" evidence="6">
    <location>
        <begin position="33"/>
        <end position="50"/>
    </location>
</feature>
<dbReference type="PROSITE" id="PS51321">
    <property type="entry name" value="TFIIS_CENTRAL"/>
    <property type="match status" value="1"/>
</dbReference>
<feature type="compositionally biased region" description="Low complexity" evidence="6">
    <location>
        <begin position="926"/>
        <end position="936"/>
    </location>
</feature>
<feature type="compositionally biased region" description="Acidic residues" evidence="6">
    <location>
        <begin position="655"/>
        <end position="665"/>
    </location>
</feature>
<dbReference type="EMBL" id="VRMN01000015">
    <property type="protein sequence ID" value="KAA8491254.1"/>
    <property type="molecule type" value="Genomic_DNA"/>
</dbReference>
<dbReference type="PANTHER" id="PTHR11477:SF0">
    <property type="entry name" value="IP08861P-RELATED"/>
    <property type="match status" value="1"/>
</dbReference>
<dbReference type="Gene3D" id="1.10.472.30">
    <property type="entry name" value="Transcription elongation factor S-II, central domain"/>
    <property type="match status" value="1"/>
</dbReference>
<accession>A0A5J4YKK2</accession>
<evidence type="ECO:0000256" key="5">
    <source>
        <dbReference type="SAM" id="Coils"/>
    </source>
</evidence>
<feature type="domain" description="TFIIS central" evidence="7">
    <location>
        <begin position="350"/>
        <end position="464"/>
    </location>
</feature>
<feature type="region of interest" description="Disordered" evidence="6">
    <location>
        <begin position="484"/>
        <end position="706"/>
    </location>
</feature>
<evidence type="ECO:0000256" key="3">
    <source>
        <dbReference type="ARBA" id="ARBA00022833"/>
    </source>
</evidence>
<evidence type="ECO:0000313" key="8">
    <source>
        <dbReference type="EMBL" id="KAA8491254.1"/>
    </source>
</evidence>
<feature type="compositionally biased region" description="Basic and acidic residues" evidence="6">
    <location>
        <begin position="666"/>
        <end position="698"/>
    </location>
</feature>
<dbReference type="Pfam" id="PF07500">
    <property type="entry name" value="TFIIS_M"/>
    <property type="match status" value="1"/>
</dbReference>
<keyword evidence="2" id="KW-0863">Zinc-finger</keyword>
<protein>
    <submittedName>
        <fullName evidence="8">Transcription factor BYE1</fullName>
    </submittedName>
</protein>
<dbReference type="GO" id="GO:0005634">
    <property type="term" value="C:nucleus"/>
    <property type="evidence" value="ECO:0007669"/>
    <property type="project" value="TreeGrafter"/>
</dbReference>
<feature type="region of interest" description="Disordered" evidence="6">
    <location>
        <begin position="280"/>
        <end position="312"/>
    </location>
</feature>
<dbReference type="SUPFAM" id="SSF46942">
    <property type="entry name" value="Elongation factor TFIIS domain 2"/>
    <property type="match status" value="1"/>
</dbReference>
<comment type="caution">
    <text evidence="8">The sequence shown here is derived from an EMBL/GenBank/DDBJ whole genome shotgun (WGS) entry which is preliminary data.</text>
</comment>
<evidence type="ECO:0000313" key="9">
    <source>
        <dbReference type="Proteomes" id="UP000324585"/>
    </source>
</evidence>
<dbReference type="Proteomes" id="UP000324585">
    <property type="component" value="Unassembled WGS sequence"/>
</dbReference>
<dbReference type="GO" id="GO:0008270">
    <property type="term" value="F:zinc ion binding"/>
    <property type="evidence" value="ECO:0007669"/>
    <property type="project" value="UniProtKB-KW"/>
</dbReference>
<evidence type="ECO:0000256" key="4">
    <source>
        <dbReference type="ARBA" id="ARBA00023242"/>
    </source>
</evidence>
<feature type="region of interest" description="Disordered" evidence="6">
    <location>
        <begin position="85"/>
        <end position="107"/>
    </location>
</feature>
<evidence type="ECO:0000259" key="7">
    <source>
        <dbReference type="PROSITE" id="PS51321"/>
    </source>
</evidence>
<dbReference type="InterPro" id="IPR003618">
    <property type="entry name" value="TFIIS_cen_dom"/>
</dbReference>
<evidence type="ECO:0000256" key="6">
    <source>
        <dbReference type="SAM" id="MobiDB-lite"/>
    </source>
</evidence>
<keyword evidence="1" id="KW-0479">Metal-binding</keyword>
<dbReference type="OrthoDB" id="44867at2759"/>
<feature type="compositionally biased region" description="Low complexity" evidence="6">
    <location>
        <begin position="293"/>
        <end position="310"/>
    </location>
</feature>
<dbReference type="SMART" id="SM00510">
    <property type="entry name" value="TFS2M"/>
    <property type="match status" value="1"/>
</dbReference>
<dbReference type="InterPro" id="IPR012921">
    <property type="entry name" value="SPOC_C"/>
</dbReference>
<dbReference type="GO" id="GO:0006351">
    <property type="term" value="P:DNA-templated transcription"/>
    <property type="evidence" value="ECO:0007669"/>
    <property type="project" value="InterPro"/>
</dbReference>
<name>A0A5J4YKK2_PORPP</name>
<feature type="region of interest" description="Disordered" evidence="6">
    <location>
        <begin position="895"/>
        <end position="936"/>
    </location>
</feature>
<dbReference type="InterPro" id="IPR036575">
    <property type="entry name" value="TFIIS_cen_dom_sf"/>
</dbReference>
<gene>
    <name evidence="8" type="ORF">FVE85_9549</name>
</gene>
<feature type="compositionally biased region" description="Low complexity" evidence="6">
    <location>
        <begin position="555"/>
        <end position="570"/>
    </location>
</feature>
<feature type="compositionally biased region" description="Low complexity" evidence="6">
    <location>
        <begin position="85"/>
        <end position="97"/>
    </location>
</feature>
<reference evidence="9" key="1">
    <citation type="journal article" date="2019" name="Nat. Commun.">
        <title>Expansion of phycobilisome linker gene families in mesophilic red algae.</title>
        <authorList>
            <person name="Lee J."/>
            <person name="Kim D."/>
            <person name="Bhattacharya D."/>
            <person name="Yoon H.S."/>
        </authorList>
    </citation>
    <scope>NUCLEOTIDE SEQUENCE [LARGE SCALE GENOMIC DNA]</scope>
    <source>
        <strain evidence="9">CCMP 1328</strain>
    </source>
</reference>
<feature type="compositionally biased region" description="Low complexity" evidence="6">
    <location>
        <begin position="514"/>
        <end position="525"/>
    </location>
</feature>
<feature type="region of interest" description="Disordered" evidence="6">
    <location>
        <begin position="993"/>
        <end position="1012"/>
    </location>
</feature>
<keyword evidence="5" id="KW-0175">Coiled coil</keyword>
<dbReference type="Pfam" id="PF07744">
    <property type="entry name" value="SPOC"/>
    <property type="match status" value="1"/>
</dbReference>
<feature type="region of interest" description="Disordered" evidence="6">
    <location>
        <begin position="215"/>
        <end position="234"/>
    </location>
</feature>
<keyword evidence="9" id="KW-1185">Reference proteome</keyword>
<proteinExistence type="predicted"/>
<dbReference type="AlphaFoldDB" id="A0A5J4YKK2"/>
<keyword evidence="3" id="KW-0862">Zinc</keyword>
<feature type="coiled-coil region" evidence="5">
    <location>
        <begin position="318"/>
        <end position="345"/>
    </location>
</feature>
<keyword evidence="4" id="KW-0539">Nucleus</keyword>